<dbReference type="Pfam" id="PF19741">
    <property type="entry name" value="DUF6230"/>
    <property type="match status" value="1"/>
</dbReference>
<gene>
    <name evidence="1" type="ORF">GQF42_23615</name>
</gene>
<reference evidence="1 2" key="1">
    <citation type="submission" date="2019-12" db="EMBL/GenBank/DDBJ databases">
        <title>Streptomyces sp. strain T44 isolated from rhizosphere soil of Broussonetia papyrifera.</title>
        <authorList>
            <person name="Mo P."/>
        </authorList>
    </citation>
    <scope>NUCLEOTIDE SEQUENCE [LARGE SCALE GENOMIC DNA]</scope>
    <source>
        <strain evidence="1 2">T44</strain>
    </source>
</reference>
<protein>
    <submittedName>
        <fullName evidence="1">Cholesterol esterase</fullName>
    </submittedName>
</protein>
<dbReference type="KEGG" id="sbro:GQF42_23615"/>
<dbReference type="RefSeq" id="WP_158922990.1">
    <property type="nucleotide sequence ID" value="NZ_CP047020.1"/>
</dbReference>
<dbReference type="InterPro" id="IPR046198">
    <property type="entry name" value="DUF6230"/>
</dbReference>
<dbReference type="EMBL" id="CP047020">
    <property type="protein sequence ID" value="QHA05874.1"/>
    <property type="molecule type" value="Genomic_DNA"/>
</dbReference>
<keyword evidence="2" id="KW-1185">Reference proteome</keyword>
<sequence>MAHRAGRTAGRTRWRRFAVILVPSMAACAAIGVAMAQGVLAASFFVSGQKFQVTADKLTARGVSLYSMADVTRKRKVVPVLVTAFRHATVDGLCQSVVVDVPVLGRQTLRVTGGGGRPSKASELFIDATAETAKDASFNGLDIGVAQGAITKGPVRPGDRDSQFFDPDGVGQQAVSVTLTDLRVSAIALSAGTFNIPGLSVRTEPGNHACP</sequence>
<dbReference type="AlphaFoldDB" id="A0A6I6N371"/>
<name>A0A6I6N371_9ACTN</name>
<evidence type="ECO:0000313" key="1">
    <source>
        <dbReference type="EMBL" id="QHA05874.1"/>
    </source>
</evidence>
<evidence type="ECO:0000313" key="2">
    <source>
        <dbReference type="Proteomes" id="UP000436138"/>
    </source>
</evidence>
<dbReference type="PROSITE" id="PS51257">
    <property type="entry name" value="PROKAR_LIPOPROTEIN"/>
    <property type="match status" value="1"/>
</dbReference>
<organism evidence="1 2">
    <name type="scientific">Streptomyces broussonetiae</name>
    <dbReference type="NCBI Taxonomy" id="2686304"/>
    <lineage>
        <taxon>Bacteria</taxon>
        <taxon>Bacillati</taxon>
        <taxon>Actinomycetota</taxon>
        <taxon>Actinomycetes</taxon>
        <taxon>Kitasatosporales</taxon>
        <taxon>Streptomycetaceae</taxon>
        <taxon>Streptomyces</taxon>
    </lineage>
</organism>
<accession>A0A6I6N371</accession>
<proteinExistence type="predicted"/>
<dbReference type="Proteomes" id="UP000436138">
    <property type="component" value="Chromosome"/>
</dbReference>